<proteinExistence type="predicted"/>
<dbReference type="Gene3D" id="3.30.720.120">
    <property type="match status" value="1"/>
</dbReference>
<accession>A0A7K1LDQ1</accession>
<dbReference type="Proteomes" id="UP000432015">
    <property type="component" value="Unassembled WGS sequence"/>
</dbReference>
<reference evidence="2 3" key="1">
    <citation type="submission" date="2019-11" db="EMBL/GenBank/DDBJ databases">
        <authorList>
            <person name="Cao P."/>
        </authorList>
    </citation>
    <scope>NUCLEOTIDE SEQUENCE [LARGE SCALE GENOMIC DNA]</scope>
    <source>
        <strain evidence="2 3">NEAU-AAG5</strain>
    </source>
</reference>
<organism evidence="2 3">
    <name type="scientific">Actinomadura litoris</name>
    <dbReference type="NCBI Taxonomy" id="2678616"/>
    <lineage>
        <taxon>Bacteria</taxon>
        <taxon>Bacillati</taxon>
        <taxon>Actinomycetota</taxon>
        <taxon>Actinomycetes</taxon>
        <taxon>Streptosporangiales</taxon>
        <taxon>Thermomonosporaceae</taxon>
        <taxon>Actinomadura</taxon>
    </lineage>
</organism>
<dbReference type="PANTHER" id="PTHR34109:SF1">
    <property type="entry name" value="VOC DOMAIN-CONTAINING PROTEIN"/>
    <property type="match status" value="1"/>
</dbReference>
<dbReference type="InterPro" id="IPR029068">
    <property type="entry name" value="Glyas_Bleomycin-R_OHBP_Dase"/>
</dbReference>
<gene>
    <name evidence="2" type="ORF">GNZ18_39050</name>
</gene>
<evidence type="ECO:0000313" key="3">
    <source>
        <dbReference type="Proteomes" id="UP000432015"/>
    </source>
</evidence>
<dbReference type="EMBL" id="WOFH01000022">
    <property type="protein sequence ID" value="MUN42547.1"/>
    <property type="molecule type" value="Genomic_DNA"/>
</dbReference>
<comment type="caution">
    <text evidence="2">The sequence shown here is derived from an EMBL/GenBank/DDBJ whole genome shotgun (WGS) entry which is preliminary data.</text>
</comment>
<dbReference type="SUPFAM" id="SSF54593">
    <property type="entry name" value="Glyoxalase/Bleomycin resistance protein/Dihydroxybiphenyl dioxygenase"/>
    <property type="match status" value="1"/>
</dbReference>
<protein>
    <submittedName>
        <fullName evidence="2">Bleomycin resistance protein</fullName>
    </submittedName>
</protein>
<evidence type="ECO:0000259" key="1">
    <source>
        <dbReference type="PROSITE" id="PS51819"/>
    </source>
</evidence>
<dbReference type="Pfam" id="PF00903">
    <property type="entry name" value="Glyoxalase"/>
    <property type="match status" value="1"/>
</dbReference>
<dbReference type="PROSITE" id="PS51819">
    <property type="entry name" value="VOC"/>
    <property type="match status" value="1"/>
</dbReference>
<dbReference type="InterPro" id="IPR037523">
    <property type="entry name" value="VOC_core"/>
</dbReference>
<dbReference type="RefSeq" id="WP_156222342.1">
    <property type="nucleotide sequence ID" value="NZ_WOFH01000022.1"/>
</dbReference>
<dbReference type="InterPro" id="IPR004360">
    <property type="entry name" value="Glyas_Fos-R_dOase_dom"/>
</dbReference>
<evidence type="ECO:0000313" key="2">
    <source>
        <dbReference type="EMBL" id="MUN42547.1"/>
    </source>
</evidence>
<keyword evidence="3" id="KW-1185">Reference proteome</keyword>
<dbReference type="PANTHER" id="PTHR34109">
    <property type="entry name" value="BNAUNNG04460D PROTEIN-RELATED"/>
    <property type="match status" value="1"/>
</dbReference>
<name>A0A7K1LDQ1_9ACTN</name>
<feature type="domain" description="VOC" evidence="1">
    <location>
        <begin position="7"/>
        <end position="118"/>
    </location>
</feature>
<dbReference type="Gene3D" id="3.30.720.110">
    <property type="match status" value="1"/>
</dbReference>
<dbReference type="AlphaFoldDB" id="A0A7K1LDQ1"/>
<sequence length="120" mass="13280">MTSESRRTIYPLINCADPAASMEFLEKAFGFTTHSVHKDDTGKVVHAEMVYGTGMFMFGTGKPGTSAVYVAVEDPDAHHDVARAAGAEIFRELADQDYGSRDYAARDLDGNEWYFGTYRP</sequence>